<dbReference type="STRING" id="350058.Mvan_0050"/>
<proteinExistence type="predicted"/>
<dbReference type="KEGG" id="mva:Mvan_0050"/>
<dbReference type="AlphaFoldDB" id="A1T151"/>
<name>A1T151_MYCVP</name>
<evidence type="ECO:0000313" key="2">
    <source>
        <dbReference type="Proteomes" id="UP000009159"/>
    </source>
</evidence>
<dbReference type="HOGENOM" id="CLU_2684023_0_0_11"/>
<keyword evidence="2" id="KW-1185">Reference proteome</keyword>
<protein>
    <submittedName>
        <fullName evidence="1">Uncharacterized protein</fullName>
    </submittedName>
</protein>
<organism evidence="1 2">
    <name type="scientific">Mycolicibacterium vanbaalenii (strain DSM 7251 / JCM 13017 / BCRC 16820 / KCTC 9966 / NRRL B-24157 / PYR-1)</name>
    <name type="common">Mycobacterium vanbaalenii</name>
    <dbReference type="NCBI Taxonomy" id="350058"/>
    <lineage>
        <taxon>Bacteria</taxon>
        <taxon>Bacillati</taxon>
        <taxon>Actinomycetota</taxon>
        <taxon>Actinomycetes</taxon>
        <taxon>Mycobacteriales</taxon>
        <taxon>Mycobacteriaceae</taxon>
        <taxon>Mycolicibacterium</taxon>
    </lineage>
</organism>
<accession>A1T151</accession>
<evidence type="ECO:0000313" key="1">
    <source>
        <dbReference type="EMBL" id="ABM10901.1"/>
    </source>
</evidence>
<reference evidence="1" key="1">
    <citation type="submission" date="2006-12" db="EMBL/GenBank/DDBJ databases">
        <title>Complete sequence of Mycobacterium vanbaalenii PYR-1.</title>
        <authorList>
            <consortium name="US DOE Joint Genome Institute"/>
            <person name="Copeland A."/>
            <person name="Lucas S."/>
            <person name="Lapidus A."/>
            <person name="Barry K."/>
            <person name="Detter J.C."/>
            <person name="Glavina del Rio T."/>
            <person name="Hammon N."/>
            <person name="Israni S."/>
            <person name="Dalin E."/>
            <person name="Tice H."/>
            <person name="Pitluck S."/>
            <person name="Singan V."/>
            <person name="Schmutz J."/>
            <person name="Larimer F."/>
            <person name="Land M."/>
            <person name="Hauser L."/>
            <person name="Kyrpides N."/>
            <person name="Anderson I.J."/>
            <person name="Miller C."/>
            <person name="Richardson P."/>
        </authorList>
    </citation>
    <scope>NUCLEOTIDE SEQUENCE [LARGE SCALE GENOMIC DNA]</scope>
    <source>
        <strain evidence="1">PYR-1</strain>
    </source>
</reference>
<dbReference type="Proteomes" id="UP000009159">
    <property type="component" value="Chromosome"/>
</dbReference>
<dbReference type="EMBL" id="CP000511">
    <property type="protein sequence ID" value="ABM10901.1"/>
    <property type="molecule type" value="Genomic_DNA"/>
</dbReference>
<sequence>MPSSNSSCVRRIRRSRVFCCLASSTQQMNSLRASGVMSFHAASADAFPSSAVRRSAGSSCTTPPGTRWLLTAPE</sequence>
<gene>
    <name evidence="1" type="ordered locus">Mvan_0050</name>
</gene>